<evidence type="ECO:0000259" key="2">
    <source>
        <dbReference type="Pfam" id="PF02371"/>
    </source>
</evidence>
<organism evidence="3">
    <name type="scientific">termite gut metagenome</name>
    <dbReference type="NCBI Taxonomy" id="433724"/>
    <lineage>
        <taxon>unclassified sequences</taxon>
        <taxon>metagenomes</taxon>
        <taxon>organismal metagenomes</taxon>
    </lineage>
</organism>
<dbReference type="NCBIfam" id="NF033542">
    <property type="entry name" value="transpos_IS110"/>
    <property type="match status" value="1"/>
</dbReference>
<dbReference type="GO" id="GO:0006313">
    <property type="term" value="P:DNA transposition"/>
    <property type="evidence" value="ECO:0007669"/>
    <property type="project" value="InterPro"/>
</dbReference>
<gene>
    <name evidence="3" type="ORF">EZS27_005119</name>
</gene>
<reference evidence="3" key="1">
    <citation type="submission" date="2019-03" db="EMBL/GenBank/DDBJ databases">
        <title>Single cell metagenomics reveals metabolic interactions within the superorganism composed of flagellate Streblomastix strix and complex community of Bacteroidetes bacteria on its surface.</title>
        <authorList>
            <person name="Treitli S.C."/>
            <person name="Kolisko M."/>
            <person name="Husnik F."/>
            <person name="Keeling P."/>
            <person name="Hampl V."/>
        </authorList>
    </citation>
    <scope>NUCLEOTIDE SEQUENCE</scope>
    <source>
        <strain evidence="3">STM</strain>
    </source>
</reference>
<dbReference type="EMBL" id="SNRY01000096">
    <property type="protein sequence ID" value="KAA6347435.1"/>
    <property type="molecule type" value="Genomic_DNA"/>
</dbReference>
<name>A0A5J4SQR1_9ZZZZ</name>
<dbReference type="GO" id="GO:0004803">
    <property type="term" value="F:transposase activity"/>
    <property type="evidence" value="ECO:0007669"/>
    <property type="project" value="InterPro"/>
</dbReference>
<feature type="domain" description="Transposase IS116/IS110/IS902 C-terminal" evidence="2">
    <location>
        <begin position="248"/>
        <end position="332"/>
    </location>
</feature>
<sequence>MQNYCGLDVHKDSVFMCILNESGVLKERQFKTLSSDLYELRDELFSYHVYQVAMESTSIYWIPLWRVLVEEFDLKLVNPLFIKQLPGRKSDIRDAHWIGLVLMKGLVGGSYVPDRKVQSLRQYERRYSCLNKRIVHVQQCMDMQLQRCNIRFGNYISGMGSQGMRKVVKKLIEGITGADEPVKCAHSRTKNKYTEEVIKESLHGVVSQVDMDMLTLFMQELELYETQQEECVRKMLQLCDESYSKELELLTGIPGIKTQSAMTILAELGNDLSSFRTSSNLVGWAGLRPRNEESAGKIKSRKTMHGNKFLRVILVQCAWANTRSKISKLGRKYALLVKRMSSQKALVAIARKLLVIIWNVLTKQEPYKA</sequence>
<feature type="domain" description="Transposase IS110-like N-terminal" evidence="1">
    <location>
        <begin position="5"/>
        <end position="147"/>
    </location>
</feature>
<dbReference type="PANTHER" id="PTHR33055:SF13">
    <property type="entry name" value="TRANSPOSASE"/>
    <property type="match status" value="1"/>
</dbReference>
<dbReference type="AlphaFoldDB" id="A0A5J4SQR1"/>
<dbReference type="Pfam" id="PF01548">
    <property type="entry name" value="DEDD_Tnp_IS110"/>
    <property type="match status" value="1"/>
</dbReference>
<dbReference type="Pfam" id="PF02371">
    <property type="entry name" value="Transposase_20"/>
    <property type="match status" value="1"/>
</dbReference>
<dbReference type="InterPro" id="IPR002525">
    <property type="entry name" value="Transp_IS110-like_N"/>
</dbReference>
<evidence type="ECO:0000259" key="1">
    <source>
        <dbReference type="Pfam" id="PF01548"/>
    </source>
</evidence>
<dbReference type="GO" id="GO:0003677">
    <property type="term" value="F:DNA binding"/>
    <property type="evidence" value="ECO:0007669"/>
    <property type="project" value="InterPro"/>
</dbReference>
<protein>
    <submittedName>
        <fullName evidence="3">Uncharacterized protein</fullName>
    </submittedName>
</protein>
<accession>A0A5J4SQR1</accession>
<evidence type="ECO:0000313" key="3">
    <source>
        <dbReference type="EMBL" id="KAA6347435.1"/>
    </source>
</evidence>
<dbReference type="InterPro" id="IPR003346">
    <property type="entry name" value="Transposase_20"/>
</dbReference>
<dbReference type="InterPro" id="IPR047650">
    <property type="entry name" value="Transpos_IS110"/>
</dbReference>
<dbReference type="PANTHER" id="PTHR33055">
    <property type="entry name" value="TRANSPOSASE FOR INSERTION SEQUENCE ELEMENT IS1111A"/>
    <property type="match status" value="1"/>
</dbReference>
<proteinExistence type="predicted"/>
<comment type="caution">
    <text evidence="3">The sequence shown here is derived from an EMBL/GenBank/DDBJ whole genome shotgun (WGS) entry which is preliminary data.</text>
</comment>